<dbReference type="Pfam" id="PF02321">
    <property type="entry name" value="OEP"/>
    <property type="match status" value="2"/>
</dbReference>
<keyword evidence="5" id="KW-0812">Transmembrane</keyword>
<dbReference type="RefSeq" id="WP_118939635.1">
    <property type="nucleotide sequence ID" value="NZ_QSKU01000003.1"/>
</dbReference>
<feature type="signal peptide" evidence="9">
    <location>
        <begin position="1"/>
        <end position="23"/>
    </location>
</feature>
<organism evidence="10 11">
    <name type="scientific">Bacteroides stercoris</name>
    <dbReference type="NCBI Taxonomy" id="46506"/>
    <lineage>
        <taxon>Bacteria</taxon>
        <taxon>Pseudomonadati</taxon>
        <taxon>Bacteroidota</taxon>
        <taxon>Bacteroidia</taxon>
        <taxon>Bacteroidales</taxon>
        <taxon>Bacteroidaceae</taxon>
        <taxon>Bacteroides</taxon>
    </lineage>
</organism>
<sequence>MSKKKRLIGLLYIAVLCSQGLCAQTRQMGIEELFRLADEQSKSIQTYRTGAESAEEALKAAKAQRLPDVNVSLSASYWGNGKLWDRDFGNAMTVDMPHFGNNFALEAQQVIYAGGAISSGIKQAEIGKALAELDLQKNVQEIRFLLVGHYLNVYKLDNQIRVVQKNMELIEEVIANMKARREQGTVLKNDITRYELQKEQLNLQLSRVEDARKIANHQLVTALHLPEGTEISPDTYLLERQILTLTEDDWQDMAETNNILLKQTQAAIQMNEQKVKQERSERLPHISIVAAEHLDGPITIEVPVLDNNFNYWYIGIGVKYNLSSLFKNNKKLKQARLNVRQAQELHQLAQEQVENAVQEGYVNFLTAFTDLRTQKNSVKLADENYNVTENRYKNEMALLTDMLDASNMKLTADLGLVNTRINILYNYYKMKYITHTL</sequence>
<keyword evidence="6" id="KW-0472">Membrane</keyword>
<keyword evidence="4" id="KW-1134">Transmembrane beta strand</keyword>
<protein>
    <submittedName>
        <fullName evidence="10">TolC family protein</fullName>
    </submittedName>
</protein>
<evidence type="ECO:0000313" key="10">
    <source>
        <dbReference type="EMBL" id="KAB5284603.1"/>
    </source>
</evidence>
<feature type="coiled-coil region" evidence="8">
    <location>
        <begin position="160"/>
        <end position="218"/>
    </location>
</feature>
<evidence type="ECO:0000256" key="4">
    <source>
        <dbReference type="ARBA" id="ARBA00022452"/>
    </source>
</evidence>
<comment type="similarity">
    <text evidence="2">Belongs to the outer membrane factor (OMF) (TC 1.B.17) family.</text>
</comment>
<keyword evidence="7" id="KW-0998">Cell outer membrane</keyword>
<evidence type="ECO:0000256" key="7">
    <source>
        <dbReference type="ARBA" id="ARBA00023237"/>
    </source>
</evidence>
<evidence type="ECO:0000256" key="3">
    <source>
        <dbReference type="ARBA" id="ARBA00022448"/>
    </source>
</evidence>
<dbReference type="Gene3D" id="1.20.1600.10">
    <property type="entry name" value="Outer membrane efflux proteins (OEP)"/>
    <property type="match status" value="1"/>
</dbReference>
<evidence type="ECO:0000256" key="9">
    <source>
        <dbReference type="SAM" id="SignalP"/>
    </source>
</evidence>
<comment type="subcellular location">
    <subcellularLocation>
        <location evidence="1">Cell outer membrane</location>
    </subcellularLocation>
</comment>
<feature type="coiled-coil region" evidence="8">
    <location>
        <begin position="332"/>
        <end position="359"/>
    </location>
</feature>
<keyword evidence="8" id="KW-0175">Coiled coil</keyword>
<keyword evidence="3" id="KW-0813">Transport</keyword>
<dbReference type="Proteomes" id="UP000440773">
    <property type="component" value="Unassembled WGS sequence"/>
</dbReference>
<dbReference type="GO" id="GO:0009279">
    <property type="term" value="C:cell outer membrane"/>
    <property type="evidence" value="ECO:0007669"/>
    <property type="project" value="UniProtKB-SubCell"/>
</dbReference>
<name>A0A414KZW8_BACSE</name>
<dbReference type="EMBL" id="WCLP01000001">
    <property type="protein sequence ID" value="KAB5284603.1"/>
    <property type="molecule type" value="Genomic_DNA"/>
</dbReference>
<dbReference type="InterPro" id="IPR003423">
    <property type="entry name" value="OMP_efflux"/>
</dbReference>
<evidence type="ECO:0000256" key="6">
    <source>
        <dbReference type="ARBA" id="ARBA00023136"/>
    </source>
</evidence>
<dbReference type="SUPFAM" id="SSF56954">
    <property type="entry name" value="Outer membrane efflux proteins (OEP)"/>
    <property type="match status" value="1"/>
</dbReference>
<gene>
    <name evidence="10" type="ORF">F9962_00685</name>
</gene>
<dbReference type="GO" id="GO:0015288">
    <property type="term" value="F:porin activity"/>
    <property type="evidence" value="ECO:0007669"/>
    <property type="project" value="TreeGrafter"/>
</dbReference>
<evidence type="ECO:0000256" key="2">
    <source>
        <dbReference type="ARBA" id="ARBA00007613"/>
    </source>
</evidence>
<dbReference type="AlphaFoldDB" id="A0A414KZW8"/>
<evidence type="ECO:0000256" key="1">
    <source>
        <dbReference type="ARBA" id="ARBA00004442"/>
    </source>
</evidence>
<reference evidence="10 11" key="1">
    <citation type="journal article" date="2019" name="Nat. Med.">
        <title>A library of human gut bacterial isolates paired with longitudinal multiomics data enables mechanistic microbiome research.</title>
        <authorList>
            <person name="Poyet M."/>
            <person name="Groussin M."/>
            <person name="Gibbons S.M."/>
            <person name="Avila-Pacheco J."/>
            <person name="Jiang X."/>
            <person name="Kearney S.M."/>
            <person name="Perrotta A.R."/>
            <person name="Berdy B."/>
            <person name="Zhao S."/>
            <person name="Lieberman T.D."/>
            <person name="Swanson P.K."/>
            <person name="Smith M."/>
            <person name="Roesemann S."/>
            <person name="Alexander J.E."/>
            <person name="Rich S.A."/>
            <person name="Livny J."/>
            <person name="Vlamakis H."/>
            <person name="Clish C."/>
            <person name="Bullock K."/>
            <person name="Deik A."/>
            <person name="Scott J."/>
            <person name="Pierce K.A."/>
            <person name="Xavier R.J."/>
            <person name="Alm E.J."/>
        </authorList>
    </citation>
    <scope>NUCLEOTIDE SEQUENCE [LARGE SCALE GENOMIC DNA]</scope>
    <source>
        <strain evidence="10 11">BIOML-A17</strain>
    </source>
</reference>
<comment type="caution">
    <text evidence="10">The sequence shown here is derived from an EMBL/GenBank/DDBJ whole genome shotgun (WGS) entry which is preliminary data.</text>
</comment>
<evidence type="ECO:0000256" key="5">
    <source>
        <dbReference type="ARBA" id="ARBA00022692"/>
    </source>
</evidence>
<feature type="chain" id="PRO_5030091799" evidence="9">
    <location>
        <begin position="24"/>
        <end position="437"/>
    </location>
</feature>
<dbReference type="PANTHER" id="PTHR30026">
    <property type="entry name" value="OUTER MEMBRANE PROTEIN TOLC"/>
    <property type="match status" value="1"/>
</dbReference>
<proteinExistence type="inferred from homology"/>
<dbReference type="InterPro" id="IPR051906">
    <property type="entry name" value="TolC-like"/>
</dbReference>
<accession>A0A414KZW8</accession>
<dbReference type="GO" id="GO:0015562">
    <property type="term" value="F:efflux transmembrane transporter activity"/>
    <property type="evidence" value="ECO:0007669"/>
    <property type="project" value="InterPro"/>
</dbReference>
<keyword evidence="9" id="KW-0732">Signal</keyword>
<dbReference type="GO" id="GO:1990281">
    <property type="term" value="C:efflux pump complex"/>
    <property type="evidence" value="ECO:0007669"/>
    <property type="project" value="TreeGrafter"/>
</dbReference>
<evidence type="ECO:0000313" key="11">
    <source>
        <dbReference type="Proteomes" id="UP000440773"/>
    </source>
</evidence>
<evidence type="ECO:0000256" key="8">
    <source>
        <dbReference type="SAM" id="Coils"/>
    </source>
</evidence>
<dbReference type="PANTHER" id="PTHR30026:SF23">
    <property type="entry name" value="TO APRF-PUTATIVE OUTER MEMBRANE EFFLUX PROTEIN OR SECRETED ALKALINE PHOSPHATASE-RELATED"/>
    <property type="match status" value="1"/>
</dbReference>